<dbReference type="OrthoDB" id="9790457at2"/>
<reference evidence="2 3" key="1">
    <citation type="journal article" date="2013" name="Genome Announc.">
        <title>Complete Genome Sequence of Burkholderia sp. Strain RPE64, Bacterial Symbiont of the Bean Bug Riptortus pedestris.</title>
        <authorList>
            <person name="Shibata T.F."/>
            <person name="Maeda T."/>
            <person name="Nikoh N."/>
            <person name="Yamaguchi K."/>
            <person name="Oshima K."/>
            <person name="Hattori M."/>
            <person name="Nishiyama T."/>
            <person name="Hasebe M."/>
            <person name="Fukatsu T."/>
            <person name="Kikuchi Y."/>
            <person name="Shigenobu S."/>
        </authorList>
    </citation>
    <scope>NUCLEOTIDE SEQUENCE [LARGE SCALE GENOMIC DNA]</scope>
</reference>
<evidence type="ECO:0000313" key="2">
    <source>
        <dbReference type="EMBL" id="BAN22135.1"/>
    </source>
</evidence>
<dbReference type="Proteomes" id="UP000013966">
    <property type="component" value="Chromosome 1"/>
</dbReference>
<reference evidence="2 3" key="2">
    <citation type="journal article" date="2018" name="Int. J. Syst. Evol. Microbiol.">
        <title>Burkholderia insecticola sp. nov., a gut symbiotic bacterium of the bean bug Riptortus pedestris.</title>
        <authorList>
            <person name="Takeshita K."/>
            <person name="Tamaki H."/>
            <person name="Ohbayashi T."/>
            <person name="Meng X.-Y."/>
            <person name="Sone T."/>
            <person name="Mitani Y."/>
            <person name="Peeters C."/>
            <person name="Kikuchi Y."/>
            <person name="Vandamme P."/>
        </authorList>
    </citation>
    <scope>NUCLEOTIDE SEQUENCE [LARGE SCALE GENOMIC DNA]</scope>
    <source>
        <strain evidence="2">RPE64</strain>
    </source>
</reference>
<dbReference type="EMBL" id="AP013058">
    <property type="protein sequence ID" value="BAN22135.1"/>
    <property type="molecule type" value="Genomic_DNA"/>
</dbReference>
<dbReference type="SUPFAM" id="SSF53335">
    <property type="entry name" value="S-adenosyl-L-methionine-dependent methyltransferases"/>
    <property type="match status" value="1"/>
</dbReference>
<feature type="domain" description="Methyltransferase type 11" evidence="1">
    <location>
        <begin position="273"/>
        <end position="325"/>
    </location>
</feature>
<protein>
    <recommendedName>
        <fullName evidence="1">Methyltransferase type 11 domain-containing protein</fullName>
    </recommendedName>
</protein>
<organism evidence="2 3">
    <name type="scientific">Caballeronia insecticola</name>
    <dbReference type="NCBI Taxonomy" id="758793"/>
    <lineage>
        <taxon>Bacteria</taxon>
        <taxon>Pseudomonadati</taxon>
        <taxon>Pseudomonadota</taxon>
        <taxon>Betaproteobacteria</taxon>
        <taxon>Burkholderiales</taxon>
        <taxon>Burkholderiaceae</taxon>
        <taxon>Caballeronia</taxon>
    </lineage>
</organism>
<gene>
    <name evidence="2" type="ORF">BRPE64_ACDS03810</name>
</gene>
<dbReference type="Pfam" id="PF08241">
    <property type="entry name" value="Methyltransf_11"/>
    <property type="match status" value="1"/>
</dbReference>
<keyword evidence="3" id="KW-1185">Reference proteome</keyword>
<dbReference type="PATRIC" id="fig|758793.3.peg.380"/>
<dbReference type="CDD" id="cd02440">
    <property type="entry name" value="AdoMet_MTases"/>
    <property type="match status" value="1"/>
</dbReference>
<dbReference type="GO" id="GO:0008757">
    <property type="term" value="F:S-adenosylmethionine-dependent methyltransferase activity"/>
    <property type="evidence" value="ECO:0007669"/>
    <property type="project" value="InterPro"/>
</dbReference>
<dbReference type="Gene3D" id="3.40.50.150">
    <property type="entry name" value="Vaccinia Virus protein VP39"/>
    <property type="match status" value="1"/>
</dbReference>
<evidence type="ECO:0000259" key="1">
    <source>
        <dbReference type="Pfam" id="PF08241"/>
    </source>
</evidence>
<dbReference type="HOGENOM" id="CLU_717089_0_0_4"/>
<dbReference type="STRING" id="758793.BRPE64_ACDS03810"/>
<sequence>MGSLARFDLAPLVSRHRVTHLIETGYGRGGSCRAALNAGFKRALSCEIYEPLFARVEQSEQLYVAHADSIAFLDSSAVSTALAESRTLIFLDAHYPGADHGDQSYLSKDHAPDTRLPLIAELENLQGKADDALIVIDDVRIYLRDFEVAFGPIPDWVENGFEKEAQFRASLALFDATHTLHWHAEDSGYAVLWPRAWGAYDLKKWVVPGDVTHVATVTLGVPGTTCISLNRRVQDARFSNRWLVGKGIDIGGGKDSIALYRSMFPRIESVTVYEWAQGDAQYLENVQDGSFDFVYSAHCLEHMVDPRIALRHWLRVLKPGGHMIVTVPDEDMYEQGVWPSTFNYDHKHTFAMFKRASWSPVSINVLDMLREFGQDVDIVKIERLDHTFLHNAPRFDQTRTAFAECGIEFVLKKL</sequence>
<dbReference type="KEGG" id="buo:BRPE64_ACDS03810"/>
<accession>R4WMN5</accession>
<name>R4WMN5_9BURK</name>
<evidence type="ECO:0000313" key="3">
    <source>
        <dbReference type="Proteomes" id="UP000013966"/>
    </source>
</evidence>
<dbReference type="InterPro" id="IPR029063">
    <property type="entry name" value="SAM-dependent_MTases_sf"/>
</dbReference>
<dbReference type="InterPro" id="IPR013216">
    <property type="entry name" value="Methyltransf_11"/>
</dbReference>
<proteinExistence type="predicted"/>
<dbReference type="AlphaFoldDB" id="R4WMN5"/>
<dbReference type="RefSeq" id="WP_016344299.1">
    <property type="nucleotide sequence ID" value="NC_021287.1"/>
</dbReference>